<organism evidence="8 9">
    <name type="scientific">Phytophthora sojae (strain P6497)</name>
    <name type="common">Soybean stem and root rot agent</name>
    <name type="synonym">Phytophthora megasperma f. sp. glycines</name>
    <dbReference type="NCBI Taxonomy" id="1094619"/>
    <lineage>
        <taxon>Eukaryota</taxon>
        <taxon>Sar</taxon>
        <taxon>Stramenopiles</taxon>
        <taxon>Oomycota</taxon>
        <taxon>Peronosporomycetes</taxon>
        <taxon>Peronosporales</taxon>
        <taxon>Peronosporaceae</taxon>
        <taxon>Phytophthora</taxon>
    </lineage>
</organism>
<dbReference type="GO" id="GO:0052040">
    <property type="term" value="P:symbiont-mediated perturbation of host programmed cell death"/>
    <property type="evidence" value="ECO:0007669"/>
    <property type="project" value="UniProtKB-UniRule"/>
</dbReference>
<evidence type="ECO:0000256" key="7">
    <source>
        <dbReference type="SAM" id="SignalP"/>
    </source>
</evidence>
<dbReference type="SMR" id="G4Z5W8"/>
<sequence>MQTFTPAVFVVGLLAHLSPATTNAAVCNSTELAEALQPLYTNANYSACSSDVGVALPFAAPPTTAQLAAMCSSAACQALTPVVVALDLPDCEAIVNGVAYNVLLVRARRLQQCSSASLSSSIIASVASSQTGA</sequence>
<evidence type="ECO:0000256" key="1">
    <source>
        <dbReference type="ARBA" id="ARBA00004613"/>
    </source>
</evidence>
<dbReference type="AlphaFoldDB" id="G4Z5W8"/>
<dbReference type="Gene3D" id="1.10.239.10">
    <property type="entry name" value="Elicitin domain"/>
    <property type="match status" value="1"/>
</dbReference>
<evidence type="ECO:0000256" key="5">
    <source>
        <dbReference type="ARBA" id="ARBA00023157"/>
    </source>
</evidence>
<evidence type="ECO:0000256" key="6">
    <source>
        <dbReference type="RuleBase" id="RU368111"/>
    </source>
</evidence>
<keyword evidence="4 6" id="KW-0928">Hypersensitive response elicitation</keyword>
<dbReference type="InterPro" id="IPR036470">
    <property type="entry name" value="Elicitin_sf"/>
</dbReference>
<feature type="signal peptide" evidence="7">
    <location>
        <begin position="1"/>
        <end position="24"/>
    </location>
</feature>
<accession>G4Z5W8</accession>
<dbReference type="EMBL" id="JH159153">
    <property type="protein sequence ID" value="EGZ20247.1"/>
    <property type="molecule type" value="Genomic_DNA"/>
</dbReference>
<dbReference type="KEGG" id="psoj:PHYSODRAFT_493055"/>
<keyword evidence="3 6" id="KW-0964">Secreted</keyword>
<proteinExistence type="inferred from homology"/>
<dbReference type="Pfam" id="PF00964">
    <property type="entry name" value="Elicitin"/>
    <property type="match status" value="1"/>
</dbReference>
<dbReference type="InParanoid" id="G4Z5W8"/>
<dbReference type="GO" id="GO:0005576">
    <property type="term" value="C:extracellular region"/>
    <property type="evidence" value="ECO:0007669"/>
    <property type="project" value="UniProtKB-SubCell"/>
</dbReference>
<keyword evidence="7" id="KW-0732">Signal</keyword>
<dbReference type="SMART" id="SM01187">
    <property type="entry name" value="Elicitin"/>
    <property type="match status" value="1"/>
</dbReference>
<dbReference type="Proteomes" id="UP000002640">
    <property type="component" value="Unassembled WGS sequence"/>
</dbReference>
<evidence type="ECO:0000256" key="2">
    <source>
        <dbReference type="ARBA" id="ARBA00009544"/>
    </source>
</evidence>
<dbReference type="SUPFAM" id="SSF48647">
    <property type="entry name" value="Fungal elicitin"/>
    <property type="match status" value="1"/>
</dbReference>
<evidence type="ECO:0000313" key="8">
    <source>
        <dbReference type="EMBL" id="EGZ20247.1"/>
    </source>
</evidence>
<keyword evidence="9" id="KW-1185">Reference proteome</keyword>
<comment type="subcellular location">
    <subcellularLocation>
        <location evidence="1 6">Secreted</location>
    </subcellularLocation>
</comment>
<protein>
    <recommendedName>
        <fullName evidence="6">Elicitin</fullName>
    </recommendedName>
</protein>
<dbReference type="GeneID" id="20656909"/>
<reference evidence="8 9" key="1">
    <citation type="journal article" date="2006" name="Science">
        <title>Phytophthora genome sequences uncover evolutionary origins and mechanisms of pathogenesis.</title>
        <authorList>
            <person name="Tyler B.M."/>
            <person name="Tripathy S."/>
            <person name="Zhang X."/>
            <person name="Dehal P."/>
            <person name="Jiang R.H."/>
            <person name="Aerts A."/>
            <person name="Arredondo F.D."/>
            <person name="Baxter L."/>
            <person name="Bensasson D."/>
            <person name="Beynon J.L."/>
            <person name="Chapman J."/>
            <person name="Damasceno C.M."/>
            <person name="Dorrance A.E."/>
            <person name="Dou D."/>
            <person name="Dickerman A.W."/>
            <person name="Dubchak I.L."/>
            <person name="Garbelotto M."/>
            <person name="Gijzen M."/>
            <person name="Gordon S.G."/>
            <person name="Govers F."/>
            <person name="Grunwald N.J."/>
            <person name="Huang W."/>
            <person name="Ivors K.L."/>
            <person name="Jones R.W."/>
            <person name="Kamoun S."/>
            <person name="Krampis K."/>
            <person name="Lamour K.H."/>
            <person name="Lee M.K."/>
            <person name="McDonald W.H."/>
            <person name="Medina M."/>
            <person name="Meijer H.J."/>
            <person name="Nordberg E.K."/>
            <person name="Maclean D.J."/>
            <person name="Ospina-Giraldo M.D."/>
            <person name="Morris P.F."/>
            <person name="Phuntumart V."/>
            <person name="Putnam N.H."/>
            <person name="Rash S."/>
            <person name="Rose J.K."/>
            <person name="Sakihama Y."/>
            <person name="Salamov A.A."/>
            <person name="Savidor A."/>
            <person name="Scheuring C.F."/>
            <person name="Smith B.M."/>
            <person name="Sobral B.W."/>
            <person name="Terry A."/>
            <person name="Torto-Alalibo T.A."/>
            <person name="Win J."/>
            <person name="Xu Z."/>
            <person name="Zhang H."/>
            <person name="Grigoriev I.V."/>
            <person name="Rokhsar D.S."/>
            <person name="Boore J.L."/>
        </authorList>
    </citation>
    <scope>NUCLEOTIDE SEQUENCE [LARGE SCALE GENOMIC DNA]</scope>
    <source>
        <strain evidence="8 9">P6497</strain>
    </source>
</reference>
<evidence type="ECO:0000256" key="4">
    <source>
        <dbReference type="ARBA" id="ARBA00022978"/>
    </source>
</evidence>
<gene>
    <name evidence="8" type="primary">SOL12</name>
    <name evidence="8" type="ORF">PHYSODRAFT_493055</name>
</gene>
<name>G4Z5W8_PHYSP</name>
<evidence type="ECO:0000256" key="3">
    <source>
        <dbReference type="ARBA" id="ARBA00022525"/>
    </source>
</evidence>
<evidence type="ECO:0000313" key="9">
    <source>
        <dbReference type="Proteomes" id="UP000002640"/>
    </source>
</evidence>
<dbReference type="RefSeq" id="XP_009522964.1">
    <property type="nucleotide sequence ID" value="XM_009524669.1"/>
</dbReference>
<keyword evidence="5 6" id="KW-1015">Disulfide bond</keyword>
<comment type="function">
    <text evidence="6">Induces local and distal defense responses (incompatible hypersensitive reaction) in plants from the solanaceae and cruciferae families. Elicits leaf necrosis and causes the accumulation of pathogenesis-related proteins. Might interact with the lipidic molecules of the plasma membrane.</text>
</comment>
<comment type="similarity">
    <text evidence="2 6">Belongs to the elicitin family.</text>
</comment>
<dbReference type="InterPro" id="IPR002200">
    <property type="entry name" value="Elicitin"/>
</dbReference>
<feature type="chain" id="PRO_5003471923" description="Elicitin" evidence="7">
    <location>
        <begin position="25"/>
        <end position="133"/>
    </location>
</feature>